<evidence type="ECO:0000256" key="1">
    <source>
        <dbReference type="SAM" id="Phobius"/>
    </source>
</evidence>
<dbReference type="AlphaFoldDB" id="A0A6N8IGD9"/>
<evidence type="ECO:0000313" key="3">
    <source>
        <dbReference type="Proteomes" id="UP000468327"/>
    </source>
</evidence>
<reference evidence="2 3" key="1">
    <citation type="submission" date="2019-11" db="EMBL/GenBank/DDBJ databases">
        <title>Whole genome shotgun sequencing (WGS) data from Adlercreutzia equolifaciens ResAG-91, Eggerthella lenta MRI-F36, MRI-F37, MRI-F40, ResAG-49, ResAG-88, ResAG-121, ResAG-145, and Gordonibacter sp. ResAG-5, ResAG-26, ResAG-43, ResAG-50, ResAG-59.</title>
        <authorList>
            <person name="Stoll D.A."/>
            <person name="Danylec N."/>
            <person name="Franz C.M.A.P."/>
            <person name="Huch M."/>
        </authorList>
    </citation>
    <scope>NUCLEOTIDE SEQUENCE [LARGE SCALE GENOMIC DNA]</scope>
    <source>
        <strain evidence="2 3">ResAG-59</strain>
    </source>
</reference>
<name>A0A6N8IGD9_9ACTN</name>
<keyword evidence="1" id="KW-1133">Transmembrane helix</keyword>
<evidence type="ECO:0000313" key="2">
    <source>
        <dbReference type="EMBL" id="MVN14961.1"/>
    </source>
</evidence>
<keyword evidence="1" id="KW-0812">Transmembrane</keyword>
<comment type="caution">
    <text evidence="2">The sequence shown here is derived from an EMBL/GenBank/DDBJ whole genome shotgun (WGS) entry which is preliminary data.</text>
</comment>
<accession>A0A6N8IGD9</accession>
<sequence>MSRFDLVLLFIFALIVAILGADLWLIVNGHEQFSGGVWTFATAVCTGEVVTFSLYRIAKGRGFPQSIKGKHQIISDIETEEEEEETK</sequence>
<dbReference type="Proteomes" id="UP000468327">
    <property type="component" value="Unassembled WGS sequence"/>
</dbReference>
<protein>
    <submittedName>
        <fullName evidence="2">Uncharacterized protein</fullName>
    </submittedName>
</protein>
<dbReference type="RefSeq" id="WP_157005083.1">
    <property type="nucleotide sequence ID" value="NZ_WPOC01000008.1"/>
</dbReference>
<feature type="transmembrane region" description="Helical" evidence="1">
    <location>
        <begin position="36"/>
        <end position="58"/>
    </location>
</feature>
<dbReference type="EMBL" id="WPOC01000008">
    <property type="protein sequence ID" value="MVN14961.1"/>
    <property type="molecule type" value="Genomic_DNA"/>
</dbReference>
<keyword evidence="1" id="KW-0472">Membrane</keyword>
<proteinExistence type="predicted"/>
<gene>
    <name evidence="2" type="ORF">GO738_06275</name>
</gene>
<organism evidence="2 3">
    <name type="scientific">Gordonibacter urolithinfaciens</name>
    <dbReference type="NCBI Taxonomy" id="1335613"/>
    <lineage>
        <taxon>Bacteria</taxon>
        <taxon>Bacillati</taxon>
        <taxon>Actinomycetota</taxon>
        <taxon>Coriobacteriia</taxon>
        <taxon>Eggerthellales</taxon>
        <taxon>Eggerthellaceae</taxon>
        <taxon>Gordonibacter</taxon>
    </lineage>
</organism>
<keyword evidence="3" id="KW-1185">Reference proteome</keyword>